<keyword evidence="3" id="KW-0378">Hydrolase</keyword>
<dbReference type="Gene3D" id="3.90.226.10">
    <property type="entry name" value="2-enoyl-CoA Hydratase, Chain A, domain 1"/>
    <property type="match status" value="1"/>
</dbReference>
<dbReference type="InterPro" id="IPR047272">
    <property type="entry name" value="S49_SppA_C"/>
</dbReference>
<dbReference type="PANTHER" id="PTHR42987">
    <property type="entry name" value="PEPTIDASE S49"/>
    <property type="match status" value="1"/>
</dbReference>
<dbReference type="Pfam" id="PF01343">
    <property type="entry name" value="Peptidase_S49"/>
    <property type="match status" value="1"/>
</dbReference>
<dbReference type="AlphaFoldDB" id="A0A7W9Z1V6"/>
<proteinExistence type="inferred from homology"/>
<dbReference type="SUPFAM" id="SSF52096">
    <property type="entry name" value="ClpP/crotonase"/>
    <property type="match status" value="1"/>
</dbReference>
<keyword evidence="7" id="KW-1185">Reference proteome</keyword>
<dbReference type="InterPro" id="IPR029045">
    <property type="entry name" value="ClpP/crotonase-like_dom_sf"/>
</dbReference>
<dbReference type="Gene3D" id="6.20.330.10">
    <property type="match status" value="1"/>
</dbReference>
<evidence type="ECO:0000256" key="4">
    <source>
        <dbReference type="ARBA" id="ARBA00022825"/>
    </source>
</evidence>
<protein>
    <submittedName>
        <fullName evidence="6">Signal peptide peptidase SppA</fullName>
    </submittedName>
</protein>
<dbReference type="EMBL" id="JACHEJ010000008">
    <property type="protein sequence ID" value="MBB6181136.1"/>
    <property type="molecule type" value="Genomic_DNA"/>
</dbReference>
<dbReference type="Proteomes" id="UP000535501">
    <property type="component" value="Unassembled WGS sequence"/>
</dbReference>
<dbReference type="InterPro" id="IPR002142">
    <property type="entry name" value="Peptidase_S49"/>
</dbReference>
<evidence type="ECO:0000313" key="6">
    <source>
        <dbReference type="EMBL" id="MBB6181136.1"/>
    </source>
</evidence>
<dbReference type="GO" id="GO:0006508">
    <property type="term" value="P:proteolysis"/>
    <property type="evidence" value="ECO:0007669"/>
    <property type="project" value="UniProtKB-KW"/>
</dbReference>
<keyword evidence="2" id="KW-0645">Protease</keyword>
<comment type="caution">
    <text evidence="6">The sequence shown here is derived from an EMBL/GenBank/DDBJ whole genome shotgun (WGS) entry which is preliminary data.</text>
</comment>
<gene>
    <name evidence="6" type="ORF">HNQ75_003121</name>
</gene>
<dbReference type="GO" id="GO:0008236">
    <property type="term" value="F:serine-type peptidase activity"/>
    <property type="evidence" value="ECO:0007669"/>
    <property type="project" value="UniProtKB-KW"/>
</dbReference>
<reference evidence="6 7" key="1">
    <citation type="submission" date="2020-08" db="EMBL/GenBank/DDBJ databases">
        <title>Genomic Encyclopedia of Type Strains, Phase IV (KMG-IV): sequencing the most valuable type-strain genomes for metagenomic binning, comparative biology and taxonomic classification.</title>
        <authorList>
            <person name="Goeker M."/>
        </authorList>
    </citation>
    <scope>NUCLEOTIDE SEQUENCE [LARGE SCALE GENOMIC DNA]</scope>
    <source>
        <strain evidence="6 7">DSM 102134</strain>
    </source>
</reference>
<evidence type="ECO:0000259" key="5">
    <source>
        <dbReference type="Pfam" id="PF01343"/>
    </source>
</evidence>
<comment type="similarity">
    <text evidence="1">Belongs to the peptidase S49 family.</text>
</comment>
<feature type="domain" description="Peptidase S49" evidence="5">
    <location>
        <begin position="93"/>
        <end position="236"/>
    </location>
</feature>
<dbReference type="CDD" id="cd07023">
    <property type="entry name" value="S49_Sppa_N_C"/>
    <property type="match status" value="1"/>
</dbReference>
<organism evidence="6 7">
    <name type="scientific">Pseudorhizobium flavum</name>
    <dbReference type="NCBI Taxonomy" id="1335061"/>
    <lineage>
        <taxon>Bacteria</taxon>
        <taxon>Pseudomonadati</taxon>
        <taxon>Pseudomonadota</taxon>
        <taxon>Alphaproteobacteria</taxon>
        <taxon>Hyphomicrobiales</taxon>
        <taxon>Rhizobiaceae</taxon>
        <taxon>Rhizobium/Agrobacterium group</taxon>
        <taxon>Pseudorhizobium</taxon>
    </lineage>
</organism>
<evidence type="ECO:0000256" key="2">
    <source>
        <dbReference type="ARBA" id="ARBA00022670"/>
    </source>
</evidence>
<dbReference type="PANTHER" id="PTHR42987:SF8">
    <property type="entry name" value="PROTEINASE"/>
    <property type="match status" value="1"/>
</dbReference>
<name>A0A7W9Z1V6_9HYPH</name>
<sequence length="293" mass="31722">MNEGFEMAGLLSRMLPKRFRKEGTAIPVVRLHGVIMTGGSQFRPTLNIATVAPALEKAFSKKDAPAVAISINSPGGSPVQSRLIYQRIRALAEEKNKKVLMFVEDVAASGGYMIALAGDEIFVDPTSIVGSIGVVSGGFGFPELLRKIGVERRVYTAGENKVILDPFQPEKEGDVEYLKTLQLEIHKVFIDMVKARRGSRLADDETIFSGLFWTGVRGLELGLVDGMGEMRDTLKRRFGPKTRLELVGGARNIFGRRLPGVVRGSAAGDIGAGAVAGLAETLEEKALWGRYGM</sequence>
<evidence type="ECO:0000256" key="3">
    <source>
        <dbReference type="ARBA" id="ARBA00022801"/>
    </source>
</evidence>
<evidence type="ECO:0000256" key="1">
    <source>
        <dbReference type="ARBA" id="ARBA00008683"/>
    </source>
</evidence>
<keyword evidence="4" id="KW-0720">Serine protease</keyword>
<accession>A0A7W9Z1V6</accession>
<evidence type="ECO:0000313" key="7">
    <source>
        <dbReference type="Proteomes" id="UP000535501"/>
    </source>
</evidence>